<accession>A0A0E0IQ87</accession>
<protein>
    <submittedName>
        <fullName evidence="1">Uncharacterized protein</fullName>
    </submittedName>
</protein>
<dbReference type="EnsemblPlants" id="ONIVA10G04230.1">
    <property type="protein sequence ID" value="ONIVA10G04230.1"/>
    <property type="gene ID" value="ONIVA10G04230"/>
</dbReference>
<sequence length="120" mass="12622">MGHLGEGVPRPWRCLLLSESIGKLQLQYGIDPSAGHCYHLASGAIVHRYRGTSRASINQPACICHMVCGDGGGPPSSSRAETALIYISGSILDSLLSGVLFACPVIHAFGASLKNQYLGI</sequence>
<evidence type="ECO:0000313" key="2">
    <source>
        <dbReference type="Proteomes" id="UP000006591"/>
    </source>
</evidence>
<name>A0A0E0IQ87_ORYNI</name>
<dbReference type="HOGENOM" id="CLU_2053433_0_0_1"/>
<organism evidence="1">
    <name type="scientific">Oryza nivara</name>
    <name type="common">Indian wild rice</name>
    <name type="synonym">Oryza sativa f. spontanea</name>
    <dbReference type="NCBI Taxonomy" id="4536"/>
    <lineage>
        <taxon>Eukaryota</taxon>
        <taxon>Viridiplantae</taxon>
        <taxon>Streptophyta</taxon>
        <taxon>Embryophyta</taxon>
        <taxon>Tracheophyta</taxon>
        <taxon>Spermatophyta</taxon>
        <taxon>Magnoliopsida</taxon>
        <taxon>Liliopsida</taxon>
        <taxon>Poales</taxon>
        <taxon>Poaceae</taxon>
        <taxon>BOP clade</taxon>
        <taxon>Oryzoideae</taxon>
        <taxon>Oryzeae</taxon>
        <taxon>Oryzinae</taxon>
        <taxon>Oryza</taxon>
    </lineage>
</organism>
<proteinExistence type="predicted"/>
<keyword evidence="2" id="KW-1185">Reference proteome</keyword>
<evidence type="ECO:0000313" key="1">
    <source>
        <dbReference type="EnsemblPlants" id="ONIVA10G04230.1"/>
    </source>
</evidence>
<dbReference type="AlphaFoldDB" id="A0A0E0IQ87"/>
<reference evidence="1" key="2">
    <citation type="submission" date="2018-04" db="EMBL/GenBank/DDBJ databases">
        <title>OnivRS2 (Oryza nivara Reference Sequence Version 2).</title>
        <authorList>
            <person name="Zhang J."/>
            <person name="Kudrna D."/>
            <person name="Lee S."/>
            <person name="Talag J."/>
            <person name="Rajasekar S."/>
            <person name="Welchert J."/>
            <person name="Hsing Y.-I."/>
            <person name="Wing R.A."/>
        </authorList>
    </citation>
    <scope>NUCLEOTIDE SEQUENCE [LARGE SCALE GENOMIC DNA]</scope>
</reference>
<dbReference type="Proteomes" id="UP000006591">
    <property type="component" value="Chromosome 10"/>
</dbReference>
<reference evidence="1" key="1">
    <citation type="submission" date="2015-04" db="UniProtKB">
        <authorList>
            <consortium name="EnsemblPlants"/>
        </authorList>
    </citation>
    <scope>IDENTIFICATION</scope>
    <source>
        <strain evidence="1">SL10</strain>
    </source>
</reference>
<dbReference type="OMA" id="PSAGHCY"/>
<dbReference type="Gramene" id="ONIVA10G04230.1">
    <property type="protein sequence ID" value="ONIVA10G04230.1"/>
    <property type="gene ID" value="ONIVA10G04230"/>
</dbReference>